<feature type="region of interest" description="Disordered" evidence="5">
    <location>
        <begin position="358"/>
        <end position="406"/>
    </location>
</feature>
<evidence type="ECO:0000313" key="8">
    <source>
        <dbReference type="Proteomes" id="UP000258309"/>
    </source>
</evidence>
<feature type="compositionally biased region" description="Basic and acidic residues" evidence="5">
    <location>
        <begin position="63"/>
        <end position="87"/>
    </location>
</feature>
<proteinExistence type="predicted"/>
<dbReference type="CDD" id="cd12284">
    <property type="entry name" value="RRM2_RBM23_RBM39"/>
    <property type="match status" value="1"/>
</dbReference>
<dbReference type="InterPro" id="IPR000504">
    <property type="entry name" value="RRM_dom"/>
</dbReference>
<evidence type="ECO:0000256" key="1">
    <source>
        <dbReference type="ARBA" id="ARBA00022553"/>
    </source>
</evidence>
<dbReference type="CDD" id="cd12285">
    <property type="entry name" value="RRM3_RBM39_like"/>
    <property type="match status" value="1"/>
</dbReference>
<organism evidence="7 8">
    <name type="scientific">Scytalidium lignicola</name>
    <name type="common">Hyphomycete</name>
    <dbReference type="NCBI Taxonomy" id="5539"/>
    <lineage>
        <taxon>Eukaryota</taxon>
        <taxon>Fungi</taxon>
        <taxon>Dikarya</taxon>
        <taxon>Ascomycota</taxon>
        <taxon>Pezizomycotina</taxon>
        <taxon>Leotiomycetes</taxon>
        <taxon>Leotiomycetes incertae sedis</taxon>
        <taxon>Scytalidium</taxon>
    </lineage>
</organism>
<dbReference type="Gene3D" id="3.30.70.330">
    <property type="match status" value="3"/>
</dbReference>
<dbReference type="FunFam" id="3.30.70.330:FF:000354">
    <property type="entry name" value="RNA splicing factor Pad-1"/>
    <property type="match status" value="1"/>
</dbReference>
<comment type="caution">
    <text evidence="7">The sequence shown here is derived from an EMBL/GenBank/DDBJ whole genome shotgun (WGS) entry which is preliminary data.</text>
</comment>
<protein>
    <recommendedName>
        <fullName evidence="6">RRM domain-containing protein</fullName>
    </recommendedName>
</protein>
<dbReference type="GO" id="GO:0005634">
    <property type="term" value="C:nucleus"/>
    <property type="evidence" value="ECO:0007669"/>
    <property type="project" value="InterPro"/>
</dbReference>
<dbReference type="SMART" id="SM00360">
    <property type="entry name" value="RRM"/>
    <property type="match status" value="3"/>
</dbReference>
<dbReference type="OrthoDB" id="5411533at2759"/>
<dbReference type="GO" id="GO:0006397">
    <property type="term" value="P:mRNA processing"/>
    <property type="evidence" value="ECO:0007669"/>
    <property type="project" value="InterPro"/>
</dbReference>
<evidence type="ECO:0000259" key="6">
    <source>
        <dbReference type="PROSITE" id="PS50102"/>
    </source>
</evidence>
<sequence>MSALDVEALLDSTANAGPAEQNGTDRSRESDDRHKVERNGRKDRERTRDGSRDRERDRKRRDRSRDKRRPDIEEGRGSATPRSDHGSAHGSHKSRRRSRSRDDDDHRHSRRHRDTPERDGDYYRGSRRRSRSRSPNRYYRPRGERRDRDDLDNRRDDRRGRNDRPARSRSPKRETTPPLTEDERDRRTVGPVKEAQIVKDRVSGRSKGVGYVEFKNEESVPAAIQLTGQKLLGIPIIAQLTEAEKNRQVRNPEGSGSNPNQIPFHRLYVGNIHFSITESDLQNVFEPFGELEFVQLQKEEQGRSRGYGFVQFRDPNQAREALEKMNGFDLAGRPIRVGLGNDKFTPESTATLLQRFQGTSHQQQFQGSAFSGAGGRGASGGGNTFDRAGGRDNDKGAGGASALDDTDVGGVNFNNYSRDALMRKLARTDEPATATNGRDDRREILKPKTETKPLPVNVNMASRCVVLRNMFDPTEEEGESWIKELEDDVRAEAEEKYGHVVHIALDPNSQGDIYLKFDRVQGGENAIKGLNGRYFGGRMISAQPVVDAVYSSLFSRTKAI</sequence>
<dbReference type="Pfam" id="PF15519">
    <property type="entry name" value="RBM39linker"/>
    <property type="match status" value="1"/>
</dbReference>
<dbReference type="Pfam" id="PF00076">
    <property type="entry name" value="RRM_1"/>
    <property type="match status" value="2"/>
</dbReference>
<feature type="domain" description="RRM" evidence="6">
    <location>
        <begin position="265"/>
        <end position="342"/>
    </location>
</feature>
<feature type="compositionally biased region" description="Basic residues" evidence="5">
    <location>
        <begin position="90"/>
        <end position="99"/>
    </location>
</feature>
<evidence type="ECO:0000256" key="5">
    <source>
        <dbReference type="SAM" id="MobiDB-lite"/>
    </source>
</evidence>
<feature type="compositionally biased region" description="Basic and acidic residues" evidence="5">
    <location>
        <begin position="141"/>
        <end position="188"/>
    </location>
</feature>
<feature type="compositionally biased region" description="Basic and acidic residues" evidence="5">
    <location>
        <begin position="114"/>
        <end position="124"/>
    </location>
</feature>
<gene>
    <name evidence="7" type="ORF">B7463_g8628</name>
</gene>
<feature type="domain" description="RRM" evidence="6">
    <location>
        <begin position="463"/>
        <end position="547"/>
    </location>
</feature>
<keyword evidence="8" id="KW-1185">Reference proteome</keyword>
<feature type="domain" description="RRM" evidence="6">
    <location>
        <begin position="190"/>
        <end position="243"/>
    </location>
</feature>
<dbReference type="Proteomes" id="UP000258309">
    <property type="component" value="Unassembled WGS sequence"/>
</dbReference>
<dbReference type="SUPFAM" id="SSF54928">
    <property type="entry name" value="RNA-binding domain, RBD"/>
    <property type="match status" value="2"/>
</dbReference>
<dbReference type="OMA" id="GRDNDKG"/>
<dbReference type="NCBIfam" id="TIGR01622">
    <property type="entry name" value="SF-CC1"/>
    <property type="match status" value="1"/>
</dbReference>
<feature type="non-terminal residue" evidence="7">
    <location>
        <position position="1"/>
    </location>
</feature>
<feature type="non-terminal residue" evidence="7">
    <location>
        <position position="560"/>
    </location>
</feature>
<dbReference type="STRING" id="5539.A0A3E2H2U4"/>
<dbReference type="EMBL" id="NCSJ02000193">
    <property type="protein sequence ID" value="RFU27726.1"/>
    <property type="molecule type" value="Genomic_DNA"/>
</dbReference>
<dbReference type="AlphaFoldDB" id="A0A3E2H2U4"/>
<accession>A0A3E2H2U4</accession>
<dbReference type="InterPro" id="IPR029123">
    <property type="entry name" value="RBM39_linker"/>
</dbReference>
<keyword evidence="3 4" id="KW-0694">RNA-binding</keyword>
<evidence type="ECO:0000256" key="2">
    <source>
        <dbReference type="ARBA" id="ARBA00022737"/>
    </source>
</evidence>
<feature type="region of interest" description="Disordered" evidence="5">
    <location>
        <begin position="1"/>
        <end position="199"/>
    </location>
</feature>
<evidence type="ECO:0000313" key="7">
    <source>
        <dbReference type="EMBL" id="RFU27726.1"/>
    </source>
</evidence>
<reference evidence="7 8" key="1">
    <citation type="submission" date="2018-05" db="EMBL/GenBank/DDBJ databases">
        <title>Draft genome sequence of Scytalidium lignicola DSM 105466, a ubiquitous saprotrophic fungus.</title>
        <authorList>
            <person name="Buettner E."/>
            <person name="Gebauer A.M."/>
            <person name="Hofrichter M."/>
            <person name="Liers C."/>
            <person name="Kellner H."/>
        </authorList>
    </citation>
    <scope>NUCLEOTIDE SEQUENCE [LARGE SCALE GENOMIC DNA]</scope>
    <source>
        <strain evidence="7 8">DSM 105466</strain>
    </source>
</reference>
<feature type="compositionally biased region" description="Basic and acidic residues" evidence="5">
    <location>
        <begin position="23"/>
        <end position="56"/>
    </location>
</feature>
<dbReference type="PANTHER" id="PTHR48036">
    <property type="entry name" value="SPLICING FACTOR (PAD-1), PUTATIVE (AFU_ORTHOLOGUE AFUA_1G15810)-RELATED"/>
    <property type="match status" value="1"/>
</dbReference>
<dbReference type="InterPro" id="IPR012677">
    <property type="entry name" value="Nucleotide-bd_a/b_plait_sf"/>
</dbReference>
<feature type="compositionally biased region" description="Basic residues" evidence="5">
    <location>
        <begin position="125"/>
        <end position="134"/>
    </location>
</feature>
<dbReference type="FunFam" id="3.30.70.330:FF:000172">
    <property type="entry name" value="RNA splicing factor Pad-1"/>
    <property type="match status" value="1"/>
</dbReference>
<evidence type="ECO:0000256" key="3">
    <source>
        <dbReference type="ARBA" id="ARBA00022884"/>
    </source>
</evidence>
<dbReference type="GO" id="GO:0003723">
    <property type="term" value="F:RNA binding"/>
    <property type="evidence" value="ECO:0007669"/>
    <property type="project" value="UniProtKB-UniRule"/>
</dbReference>
<name>A0A3E2H2U4_SCYLI</name>
<dbReference type="InterPro" id="IPR006509">
    <property type="entry name" value="RBM39_SF"/>
</dbReference>
<evidence type="ECO:0000256" key="4">
    <source>
        <dbReference type="PROSITE-ProRule" id="PRU00176"/>
    </source>
</evidence>
<keyword evidence="2" id="KW-0677">Repeat</keyword>
<dbReference type="PROSITE" id="PS50102">
    <property type="entry name" value="RRM"/>
    <property type="match status" value="3"/>
</dbReference>
<feature type="compositionally biased region" description="Low complexity" evidence="5">
    <location>
        <begin position="362"/>
        <end position="371"/>
    </location>
</feature>
<dbReference type="InterPro" id="IPR035979">
    <property type="entry name" value="RBD_domain_sf"/>
</dbReference>
<feature type="compositionally biased region" description="Gly residues" evidence="5">
    <location>
        <begin position="372"/>
        <end position="383"/>
    </location>
</feature>
<keyword evidence="1" id="KW-0597">Phosphoprotein</keyword>